<dbReference type="Gene3D" id="1.20.1050.10">
    <property type="match status" value="1"/>
</dbReference>
<dbReference type="SFLD" id="SFLDG01148">
    <property type="entry name" value="Xi_(cytGST)"/>
    <property type="match status" value="1"/>
</dbReference>
<accession>A0AAD5M8H2</accession>
<dbReference type="EMBL" id="JAKCXM010000012">
    <property type="protein sequence ID" value="KAJ0408380.1"/>
    <property type="molecule type" value="Genomic_DNA"/>
</dbReference>
<dbReference type="PROSITE" id="PS50405">
    <property type="entry name" value="GST_CTER"/>
    <property type="match status" value="1"/>
</dbReference>
<feature type="domain" description="GST C-terminal" evidence="4">
    <location>
        <begin position="519"/>
        <end position="643"/>
    </location>
</feature>
<protein>
    <recommendedName>
        <fullName evidence="4">GST C-terminal domain-containing protein</fullName>
    </recommendedName>
</protein>
<dbReference type="InterPro" id="IPR016639">
    <property type="entry name" value="GST_Omega/GSH"/>
</dbReference>
<dbReference type="InterPro" id="IPR047047">
    <property type="entry name" value="GST_Omega-like_C"/>
</dbReference>
<dbReference type="GO" id="GO:0004364">
    <property type="term" value="F:glutathione transferase activity"/>
    <property type="evidence" value="ECO:0007669"/>
    <property type="project" value="InterPro"/>
</dbReference>
<dbReference type="InterPro" id="IPR036282">
    <property type="entry name" value="Glutathione-S-Trfase_C_sf"/>
</dbReference>
<dbReference type="PANTHER" id="PTHR32419">
    <property type="entry name" value="GLUTATHIONYL-HYDROQUINONE REDUCTASE"/>
    <property type="match status" value="1"/>
</dbReference>
<dbReference type="Pfam" id="PF13410">
    <property type="entry name" value="GST_C_2"/>
    <property type="match status" value="1"/>
</dbReference>
<dbReference type="Pfam" id="PF13409">
    <property type="entry name" value="GST_N_2"/>
    <property type="match status" value="1"/>
</dbReference>
<proteinExistence type="predicted"/>
<dbReference type="InterPro" id="IPR010987">
    <property type="entry name" value="Glutathione-S-Trfase_C-like"/>
</dbReference>
<evidence type="ECO:0000313" key="5">
    <source>
        <dbReference type="EMBL" id="KAJ0408380.1"/>
    </source>
</evidence>
<evidence type="ECO:0000256" key="1">
    <source>
        <dbReference type="ARBA" id="ARBA00004340"/>
    </source>
</evidence>
<dbReference type="GO" id="GO:0005737">
    <property type="term" value="C:cytoplasm"/>
    <property type="evidence" value="ECO:0007669"/>
    <property type="project" value="TreeGrafter"/>
</dbReference>
<dbReference type="InterPro" id="IPR040079">
    <property type="entry name" value="Glutathione_S-Trfase"/>
</dbReference>
<keyword evidence="6" id="KW-1185">Reference proteome</keyword>
<dbReference type="Gene3D" id="3.40.30.10">
    <property type="entry name" value="Glutaredoxin"/>
    <property type="match status" value="1"/>
</dbReference>
<evidence type="ECO:0000256" key="2">
    <source>
        <dbReference type="ARBA" id="ARBA00004613"/>
    </source>
</evidence>
<name>A0AAD5M8H2_PYTIN</name>
<reference evidence="5" key="1">
    <citation type="submission" date="2021-12" db="EMBL/GenBank/DDBJ databases">
        <title>Prjna785345.</title>
        <authorList>
            <person name="Rujirawat T."/>
            <person name="Krajaejun T."/>
        </authorList>
    </citation>
    <scope>NUCLEOTIDE SEQUENCE</scope>
    <source>
        <strain evidence="5">Pi057C3</strain>
    </source>
</reference>
<dbReference type="Proteomes" id="UP001209570">
    <property type="component" value="Unassembled WGS sequence"/>
</dbReference>
<dbReference type="InterPro" id="IPR045379">
    <property type="entry name" value="Crinkler_N"/>
</dbReference>
<comment type="subcellular location">
    <subcellularLocation>
        <location evidence="1">Host cell</location>
    </subcellularLocation>
    <subcellularLocation>
        <location evidence="2">Secreted</location>
    </subcellularLocation>
</comment>
<organism evidence="5 6">
    <name type="scientific">Pythium insidiosum</name>
    <name type="common">Pythiosis disease agent</name>
    <dbReference type="NCBI Taxonomy" id="114742"/>
    <lineage>
        <taxon>Eukaryota</taxon>
        <taxon>Sar</taxon>
        <taxon>Stramenopiles</taxon>
        <taxon>Oomycota</taxon>
        <taxon>Peronosporomycetes</taxon>
        <taxon>Pythiales</taxon>
        <taxon>Pythiaceae</taxon>
        <taxon>Pythium</taxon>
    </lineage>
</organism>
<dbReference type="SFLD" id="SFLDG01206">
    <property type="entry name" value="Xi.1"/>
    <property type="match status" value="1"/>
</dbReference>
<evidence type="ECO:0000313" key="6">
    <source>
        <dbReference type="Proteomes" id="UP001209570"/>
    </source>
</evidence>
<dbReference type="SUPFAM" id="SSF52833">
    <property type="entry name" value="Thioredoxin-like"/>
    <property type="match status" value="1"/>
</dbReference>
<dbReference type="Pfam" id="PF20147">
    <property type="entry name" value="Crinkler"/>
    <property type="match status" value="1"/>
</dbReference>
<evidence type="ECO:0000256" key="3">
    <source>
        <dbReference type="ARBA" id="ARBA00022525"/>
    </source>
</evidence>
<comment type="caution">
    <text evidence="5">The sequence shown here is derived from an EMBL/GenBank/DDBJ whole genome shotgun (WGS) entry which is preliminary data.</text>
</comment>
<dbReference type="SUPFAM" id="SSF47616">
    <property type="entry name" value="GST C-terminal domain-like"/>
    <property type="match status" value="1"/>
</dbReference>
<evidence type="ECO:0000259" key="4">
    <source>
        <dbReference type="PROSITE" id="PS50405"/>
    </source>
</evidence>
<dbReference type="CDD" id="cd03190">
    <property type="entry name" value="GST_C_Omega_like"/>
    <property type="match status" value="1"/>
</dbReference>
<dbReference type="InterPro" id="IPR036249">
    <property type="entry name" value="Thioredoxin-like_sf"/>
</dbReference>
<dbReference type="AlphaFoldDB" id="A0AAD5M8H2"/>
<dbReference type="GO" id="GO:0005576">
    <property type="term" value="C:extracellular region"/>
    <property type="evidence" value="ECO:0007669"/>
    <property type="project" value="UniProtKB-SubCell"/>
</dbReference>
<dbReference type="FunFam" id="3.40.30.10:FF:000499">
    <property type="entry name" value="Glutathione S-transferase"/>
    <property type="match status" value="1"/>
</dbReference>
<dbReference type="GO" id="GO:0043657">
    <property type="term" value="C:host cell"/>
    <property type="evidence" value="ECO:0007669"/>
    <property type="project" value="UniProtKB-SubCell"/>
</dbReference>
<dbReference type="InterPro" id="IPR004045">
    <property type="entry name" value="Glutathione_S-Trfase_N"/>
</dbReference>
<keyword evidence="3" id="KW-0964">Secreted</keyword>
<dbReference type="SFLD" id="SFLDS00019">
    <property type="entry name" value="Glutathione_Transferase_(cytos"/>
    <property type="match status" value="1"/>
</dbReference>
<dbReference type="PANTHER" id="PTHR32419:SF6">
    <property type="entry name" value="GLUTATHIONE S-TRANSFERASE OMEGA-LIKE 1-RELATED"/>
    <property type="match status" value="1"/>
</dbReference>
<gene>
    <name evidence="5" type="ORF">P43SY_003106</name>
</gene>
<sequence length="679" mass="75676">MTLNCAIVGDGGSVFAVDMPLEGDVRHMKRRIKREHPGRIDCDADELELYVARKSDGTWMTDADAKSVTDTSTLTHLARAHAYLHDYGIYDSDSEEEEASDDSDSEAAAAAAAVAKAAGTVRLLVVVPNAWTKPVHRCVFSIAHLTRQHHELLVKKLRLGLRFVAAAEPQATSVAPYRWPQGEHDAAAQHVAWLAYLREHFALDAQELQWLEVSADETLLSVNDEALPFGLRGTASLLLVDRRSLVHDEPLAGVRLVVQVRPRVGRDHRSQALAQLIAANLKAPLDCAPMSLVTDLNDRWFFSWFSAARVVTHVSLEHPGNALAFVAAATASASVSSSFCGFFATSEKGTFQREPSVFRNWIEADPAAEFPAEKGRYHLYISLACPWASRCLAMLELKGLHDAVGVSVVHPVFQKTKPNDPEDTHVGWAFVDPEATPSIAGPSGLGAYSSKDSTVDPINGAAFVRDLYERCTSQKVRFTVPVLWDKQKQTILSNESSEIIRMFNSAFRGVAPGAHDYYPERLRAQIDEINAWVYDDINNGVYKCGFASTQQAYDEAVTKLFAALDRVEQILGRQRFLVGDAFTEADLRLFMTLIRFDEVYYVHFKTSKRLIKDFPNLSNYTREIYQHPKIKPTVNMQHIKLHYYASHTHINTFGIVPVSAAIDLDAPHDRHRFPATNWP</sequence>